<gene>
    <name evidence="1" type="primary">ablA</name>
    <name evidence="1" type="ORF">E0946_02995</name>
</gene>
<name>A0AC61QJX9_9BACT</name>
<sequence length="415" mass="47208">MTNTINIRSIATQDEWNDWHWQIRNRITDFETLRKYIKLQPEEEAVTQSKTFSFRMAITPYYLSLINPDNPLDPIRLQCIPRIQESYIAPTDLRDPLEEDADAPVPGMTHRYPDRVLLLLTDQCGMYCRHCTRRRKAGETDAPMPKENVEKAIQYITEHKEVRDVILSGGDPLTLSDERLDSVLDRLAKIDHIDIVRIGTRLPVVLPQRITDSLISIFKKYKFLWLNTHFNHPHELTNESSAALAKLAEAGIVLGNQSVLLKGINDNVDVMKALVHGLVKNRVRPYYIYQCDLSEGISHFRTPISKGIEIMESLRGHTSGLCVPTYVVDVPGGGGKIPVMPNYVISQMPGRVILRNYEGMIISYTEPDFVAADDNKYQSLCAPEYQSTEGVMALLRGKKVFIGPSDTARMKRRKS</sequence>
<dbReference type="Proteomes" id="UP000294588">
    <property type="component" value="Unassembled WGS sequence"/>
</dbReference>
<evidence type="ECO:0000313" key="2">
    <source>
        <dbReference type="Proteomes" id="UP000294588"/>
    </source>
</evidence>
<proteinExistence type="predicted"/>
<dbReference type="EMBL" id="SMOG01000005">
    <property type="protein sequence ID" value="TDF73537.1"/>
    <property type="molecule type" value="Genomic_DNA"/>
</dbReference>
<accession>A0AC61QJX9</accession>
<reference evidence="1" key="1">
    <citation type="submission" date="2019-03" db="EMBL/GenBank/DDBJ databases">
        <title>Candidatus Syntrophosphaera thermopropionivorans: a novel player in syntrophic propionate oxidation during anaerobic digestion.</title>
        <authorList>
            <person name="Dyksma S."/>
        </authorList>
    </citation>
    <scope>NUCLEOTIDE SEQUENCE</scope>
    <source>
        <strain evidence="1">W5</strain>
    </source>
</reference>
<comment type="caution">
    <text evidence="1">The sequence shown here is derived from an EMBL/GenBank/DDBJ whole genome shotgun (WGS) entry which is preliminary data.</text>
</comment>
<dbReference type="EC" id="5.4.3.2" evidence="1"/>
<keyword evidence="2" id="KW-1185">Reference proteome</keyword>
<protein>
    <submittedName>
        <fullName evidence="1">Lysine 2,3-aminomutase</fullName>
        <ecNumber evidence="1">5.4.3.2</ecNumber>
    </submittedName>
</protein>
<keyword evidence="1" id="KW-0413">Isomerase</keyword>
<evidence type="ECO:0000313" key="1">
    <source>
        <dbReference type="EMBL" id="TDF73537.1"/>
    </source>
</evidence>
<organism evidence="1 2">
    <name type="scientific">Candidatus Syntrophosphaera thermopropionivorans</name>
    <dbReference type="NCBI Taxonomy" id="2593015"/>
    <lineage>
        <taxon>Bacteria</taxon>
        <taxon>Pseudomonadati</taxon>
        <taxon>Candidatus Cloacimonadota</taxon>
        <taxon>Candidatus Cloacimonadia</taxon>
        <taxon>Candidatus Cloacimonadales</taxon>
        <taxon>Candidatus Cloacimonadaceae</taxon>
        <taxon>Candidatus Syntrophosphaera</taxon>
    </lineage>
</organism>